<proteinExistence type="predicted"/>
<dbReference type="InterPro" id="IPR016155">
    <property type="entry name" value="Mopterin_synth/thiamin_S_b"/>
</dbReference>
<organism evidence="1 2">
    <name type="scientific">Caldimonas brevitalea</name>
    <dbReference type="NCBI Taxonomy" id="413882"/>
    <lineage>
        <taxon>Bacteria</taxon>
        <taxon>Pseudomonadati</taxon>
        <taxon>Pseudomonadota</taxon>
        <taxon>Betaproteobacteria</taxon>
        <taxon>Burkholderiales</taxon>
        <taxon>Sphaerotilaceae</taxon>
        <taxon>Caldimonas</taxon>
    </lineage>
</organism>
<dbReference type="OrthoDB" id="8688000at2"/>
<dbReference type="Pfam" id="PF02597">
    <property type="entry name" value="ThiS"/>
    <property type="match status" value="1"/>
</dbReference>
<dbReference type="RefSeq" id="WP_053013575.1">
    <property type="nucleotide sequence ID" value="NZ_CP011371.1"/>
</dbReference>
<dbReference type="CDD" id="cd00565">
    <property type="entry name" value="Ubl_ThiS"/>
    <property type="match status" value="1"/>
</dbReference>
<evidence type="ECO:0000313" key="2">
    <source>
        <dbReference type="Proteomes" id="UP000035352"/>
    </source>
</evidence>
<dbReference type="STRING" id="413882.AAW51_2869"/>
<dbReference type="InterPro" id="IPR012675">
    <property type="entry name" value="Beta-grasp_dom_sf"/>
</dbReference>
<reference evidence="1 2" key="1">
    <citation type="submission" date="2015-05" db="EMBL/GenBank/DDBJ databases">
        <authorList>
            <person name="Tang B."/>
            <person name="Yu Y."/>
        </authorList>
    </citation>
    <scope>NUCLEOTIDE SEQUENCE [LARGE SCALE GENOMIC DNA]</scope>
    <source>
        <strain evidence="1 2">DSM 7029</strain>
    </source>
</reference>
<dbReference type="EMBL" id="CP011371">
    <property type="protein sequence ID" value="AKJ29560.1"/>
    <property type="molecule type" value="Genomic_DNA"/>
</dbReference>
<keyword evidence="2" id="KW-1185">Reference proteome</keyword>
<dbReference type="SUPFAM" id="SSF54285">
    <property type="entry name" value="MoaD/ThiS"/>
    <property type="match status" value="1"/>
</dbReference>
<dbReference type="KEGG" id="pbh:AAW51_2869"/>
<dbReference type="AlphaFoldDB" id="A0A0G3BSN5"/>
<evidence type="ECO:0000313" key="1">
    <source>
        <dbReference type="EMBL" id="AKJ29560.1"/>
    </source>
</evidence>
<dbReference type="InterPro" id="IPR003749">
    <property type="entry name" value="ThiS/MoaD-like"/>
</dbReference>
<accession>A0A0G3BSN5</accession>
<dbReference type="Proteomes" id="UP000035352">
    <property type="component" value="Chromosome"/>
</dbReference>
<dbReference type="InterPro" id="IPR010035">
    <property type="entry name" value="Thi_S"/>
</dbReference>
<dbReference type="PANTHER" id="PTHR34472">
    <property type="entry name" value="SULFUR CARRIER PROTEIN THIS"/>
    <property type="match status" value="1"/>
</dbReference>
<dbReference type="Gene3D" id="3.10.20.30">
    <property type="match status" value="1"/>
</dbReference>
<protein>
    <submittedName>
        <fullName evidence="1">Sulfur carrier protein</fullName>
    </submittedName>
</protein>
<dbReference type="NCBIfam" id="TIGR01683">
    <property type="entry name" value="thiS"/>
    <property type="match status" value="1"/>
</dbReference>
<gene>
    <name evidence="1" type="primary">thiS</name>
    <name evidence="1" type="ORF">AAW51_2869</name>
</gene>
<dbReference type="PANTHER" id="PTHR34472:SF1">
    <property type="entry name" value="SULFUR CARRIER PROTEIN THIS"/>
    <property type="match status" value="1"/>
</dbReference>
<name>A0A0G3BSN5_9BURK</name>
<sequence length="79" mass="7864">MNAPQGPAVAADALLVTVNGAAHQVSAGTSLAQLLELLGHAPTSVATAVNGEFVPRAARVACRLQSGDQISCFQPIVGG</sequence>